<accession>A0ABX9KGU2</accession>
<evidence type="ECO:0000256" key="2">
    <source>
        <dbReference type="ARBA" id="ARBA00009261"/>
    </source>
</evidence>
<dbReference type="RefSeq" id="WP_114642763.1">
    <property type="nucleotide sequence ID" value="NZ_JAACIO010000025.1"/>
</dbReference>
<evidence type="ECO:0000313" key="10">
    <source>
        <dbReference type="Proteomes" id="UP000263486"/>
    </source>
</evidence>
<dbReference type="PRINTS" id="PR00175">
    <property type="entry name" value="NAALASMPORT"/>
</dbReference>
<feature type="transmembrane region" description="Helical" evidence="8">
    <location>
        <begin position="208"/>
        <end position="230"/>
    </location>
</feature>
<reference evidence="9 10" key="1">
    <citation type="submission" date="2018-08" db="EMBL/GenBank/DDBJ databases">
        <title>Draft genome sequence of Psychrilyobacter sp. strain SD5 isolated from Black Sea water.</title>
        <authorList>
            <person name="Yadav S."/>
            <person name="Villanueva L."/>
            <person name="Damste J.S.S."/>
        </authorList>
    </citation>
    <scope>NUCLEOTIDE SEQUENCE [LARGE SCALE GENOMIC DNA]</scope>
    <source>
        <strain evidence="9 10">SD5</strain>
    </source>
</reference>
<feature type="transmembrane region" description="Helical" evidence="8">
    <location>
        <begin position="438"/>
        <end position="458"/>
    </location>
</feature>
<evidence type="ECO:0000256" key="7">
    <source>
        <dbReference type="ARBA" id="ARBA00023136"/>
    </source>
</evidence>
<gene>
    <name evidence="9" type="ORF">DYH56_10185</name>
</gene>
<name>A0ABX9KGU2_9FUSO</name>
<dbReference type="Pfam" id="PF01235">
    <property type="entry name" value="Na_Ala_symp"/>
    <property type="match status" value="1"/>
</dbReference>
<evidence type="ECO:0000256" key="6">
    <source>
        <dbReference type="ARBA" id="ARBA00022989"/>
    </source>
</evidence>
<feature type="transmembrane region" description="Helical" evidence="8">
    <location>
        <begin position="364"/>
        <end position="386"/>
    </location>
</feature>
<comment type="subcellular location">
    <subcellularLocation>
        <location evidence="1 8">Cell membrane</location>
        <topology evidence="1 8">Multi-pass membrane protein</topology>
    </subcellularLocation>
</comment>
<keyword evidence="3 8" id="KW-0813">Transport</keyword>
<keyword evidence="10" id="KW-1185">Reference proteome</keyword>
<evidence type="ECO:0000313" key="9">
    <source>
        <dbReference type="EMBL" id="REI40664.1"/>
    </source>
</evidence>
<organism evidence="9 10">
    <name type="scientific">Psychrilyobacter piezotolerans</name>
    <dbReference type="NCBI Taxonomy" id="2293438"/>
    <lineage>
        <taxon>Bacteria</taxon>
        <taxon>Fusobacteriati</taxon>
        <taxon>Fusobacteriota</taxon>
        <taxon>Fusobacteriia</taxon>
        <taxon>Fusobacteriales</taxon>
        <taxon>Fusobacteriaceae</taxon>
        <taxon>Psychrilyobacter</taxon>
    </lineage>
</organism>
<dbReference type="PANTHER" id="PTHR30330">
    <property type="entry name" value="AGSS FAMILY TRANSPORTER, SODIUM-ALANINE"/>
    <property type="match status" value="1"/>
</dbReference>
<evidence type="ECO:0000256" key="3">
    <source>
        <dbReference type="ARBA" id="ARBA00022448"/>
    </source>
</evidence>
<dbReference type="NCBIfam" id="TIGR00835">
    <property type="entry name" value="agcS"/>
    <property type="match status" value="1"/>
</dbReference>
<feature type="transmembrane region" description="Helical" evidence="8">
    <location>
        <begin position="80"/>
        <end position="101"/>
    </location>
</feature>
<evidence type="ECO:0000256" key="8">
    <source>
        <dbReference type="RuleBase" id="RU363064"/>
    </source>
</evidence>
<evidence type="ECO:0000256" key="1">
    <source>
        <dbReference type="ARBA" id="ARBA00004651"/>
    </source>
</evidence>
<keyword evidence="4 8" id="KW-1003">Cell membrane</keyword>
<protein>
    <submittedName>
        <fullName evidence="9">Amino acid carrier protein</fullName>
    </submittedName>
</protein>
<sequence length="512" mass="54388">MEVLINGLNSIVWSPVLVYLCLGAGLFFTLKTSGVQFMMIKEMIRLLLGKDVKEGEKSEDSISGFEAMCMSVSGRVGTGNIAGVATAIALGGPGSIFWLWMISLLGAASSYIESTLGQLYKEKFEGGYRGGPAYYFKKGLLGGKTWYGNLFAMSTVLAMLICMPSTQSNVIAGSLKTAVGVPQWITGLIIVGFLCVIVFGGAKRLAKFAGIVVPFMAVVYIIIAVIVLALNAGDIIPSLTLIVKSAFGKEEAFAGIAGAAISWGVKRGIYSNEAGQGTGPASAAAADTSHPAKQGLIQAFSIYIDSIFVCTATALMIIITGAYKVFDGATGEAIYAGKGATSNMSMGTVGAANTSTALDIGIGYGAYIVAIAIVFFAFTTLLAFFWNGDTALVYLTNGSEEGKKIRFILKLVYLGFTFSGSIAAGGMAWTFGDIGIGIMAWINIVGILIMHKPAIACLKDYKLRMKENREDDWDFNPNQIGIQGEFAVWDEIRREGRERVTVEEGVTELKIS</sequence>
<feature type="transmembrane region" description="Helical" evidence="8">
    <location>
        <begin position="407"/>
        <end position="432"/>
    </location>
</feature>
<dbReference type="EMBL" id="QUAJ01000017">
    <property type="protein sequence ID" value="REI40664.1"/>
    <property type="molecule type" value="Genomic_DNA"/>
</dbReference>
<dbReference type="Gene3D" id="1.20.1740.10">
    <property type="entry name" value="Amino acid/polyamine transporter I"/>
    <property type="match status" value="1"/>
</dbReference>
<proteinExistence type="inferred from homology"/>
<feature type="transmembrane region" description="Helical" evidence="8">
    <location>
        <begin position="12"/>
        <end position="30"/>
    </location>
</feature>
<evidence type="ECO:0000256" key="4">
    <source>
        <dbReference type="ARBA" id="ARBA00022475"/>
    </source>
</evidence>
<comment type="similarity">
    <text evidence="2 8">Belongs to the alanine or glycine:cation symporter (AGCS) (TC 2.A.25) family.</text>
</comment>
<keyword evidence="8" id="KW-0769">Symport</keyword>
<evidence type="ECO:0000256" key="5">
    <source>
        <dbReference type="ARBA" id="ARBA00022692"/>
    </source>
</evidence>
<keyword evidence="6 8" id="KW-1133">Transmembrane helix</keyword>
<keyword evidence="5 8" id="KW-0812">Transmembrane</keyword>
<keyword evidence="7 8" id="KW-0472">Membrane</keyword>
<feature type="transmembrane region" description="Helical" evidence="8">
    <location>
        <begin position="146"/>
        <end position="163"/>
    </location>
</feature>
<feature type="transmembrane region" description="Helical" evidence="8">
    <location>
        <begin position="302"/>
        <end position="323"/>
    </location>
</feature>
<comment type="caution">
    <text evidence="9">The sequence shown here is derived from an EMBL/GenBank/DDBJ whole genome shotgun (WGS) entry which is preliminary data.</text>
</comment>
<feature type="transmembrane region" description="Helical" evidence="8">
    <location>
        <begin position="184"/>
        <end position="202"/>
    </location>
</feature>
<dbReference type="InterPro" id="IPR001463">
    <property type="entry name" value="Na/Ala_symport"/>
</dbReference>
<dbReference type="PANTHER" id="PTHR30330:SF7">
    <property type="entry name" value="SODIUM_PROTON-DEPENDENT ALANINE CARRIER PROTEIN YRBD-RELATED"/>
    <property type="match status" value="1"/>
</dbReference>
<dbReference type="Proteomes" id="UP000263486">
    <property type="component" value="Unassembled WGS sequence"/>
</dbReference>